<comment type="caution">
    <text evidence="2">The sequence shown here is derived from an EMBL/GenBank/DDBJ whole genome shotgun (WGS) entry which is preliminary data.</text>
</comment>
<proteinExistence type="predicted"/>
<dbReference type="AlphaFoldDB" id="A0A1X2GTG6"/>
<evidence type="ECO:0000313" key="2">
    <source>
        <dbReference type="EMBL" id="ORX61334.1"/>
    </source>
</evidence>
<dbReference type="Proteomes" id="UP000242146">
    <property type="component" value="Unassembled WGS sequence"/>
</dbReference>
<name>A0A1X2GTG6_9FUNG</name>
<evidence type="ECO:0008006" key="4">
    <source>
        <dbReference type="Google" id="ProtNLM"/>
    </source>
</evidence>
<feature type="transmembrane region" description="Helical" evidence="1">
    <location>
        <begin position="94"/>
        <end position="114"/>
    </location>
</feature>
<gene>
    <name evidence="2" type="ORF">DM01DRAFT_1380262</name>
</gene>
<sequence>MSARFATKSVDLTKNSPRGCPPGKRHQFERFMGRDKVEKALVQGELYQGRLRINAKKPVDAFVTCDALDSDVFVSIQHPARRAKEKKMHERGDPFFFCFFLCPLFILACTKTMLRIQSLRSCRGYASFTFVHVSLMHPSTSSLFLYFTLLPCFIIL</sequence>
<evidence type="ECO:0000313" key="3">
    <source>
        <dbReference type="Proteomes" id="UP000242146"/>
    </source>
</evidence>
<reference evidence="2 3" key="1">
    <citation type="submission" date="2016-07" db="EMBL/GenBank/DDBJ databases">
        <title>Pervasive Adenine N6-methylation of Active Genes in Fungi.</title>
        <authorList>
            <consortium name="DOE Joint Genome Institute"/>
            <person name="Mondo S.J."/>
            <person name="Dannebaum R.O."/>
            <person name="Kuo R.C."/>
            <person name="Labutti K."/>
            <person name="Haridas S."/>
            <person name="Kuo A."/>
            <person name="Salamov A."/>
            <person name="Ahrendt S.R."/>
            <person name="Lipzen A."/>
            <person name="Sullivan W."/>
            <person name="Andreopoulos W.B."/>
            <person name="Clum A."/>
            <person name="Lindquist E."/>
            <person name="Daum C."/>
            <person name="Ramamoorthy G.K."/>
            <person name="Gryganskyi A."/>
            <person name="Culley D."/>
            <person name="Magnuson J.K."/>
            <person name="James T.Y."/>
            <person name="O'Malley M.A."/>
            <person name="Stajich J.E."/>
            <person name="Spatafora J.W."/>
            <person name="Visel A."/>
            <person name="Grigoriev I.V."/>
        </authorList>
    </citation>
    <scope>NUCLEOTIDE SEQUENCE [LARGE SCALE GENOMIC DNA]</scope>
    <source>
        <strain evidence="2 3">NRRL 3301</strain>
    </source>
</reference>
<dbReference type="SUPFAM" id="SSF50249">
    <property type="entry name" value="Nucleic acid-binding proteins"/>
    <property type="match status" value="1"/>
</dbReference>
<dbReference type="EMBL" id="MCGT01000003">
    <property type="protein sequence ID" value="ORX61334.1"/>
    <property type="molecule type" value="Genomic_DNA"/>
</dbReference>
<dbReference type="Gene3D" id="2.40.50.690">
    <property type="match status" value="1"/>
</dbReference>
<dbReference type="InterPro" id="IPR012340">
    <property type="entry name" value="NA-bd_OB-fold"/>
</dbReference>
<organism evidence="2 3">
    <name type="scientific">Hesseltinella vesiculosa</name>
    <dbReference type="NCBI Taxonomy" id="101127"/>
    <lineage>
        <taxon>Eukaryota</taxon>
        <taxon>Fungi</taxon>
        <taxon>Fungi incertae sedis</taxon>
        <taxon>Mucoromycota</taxon>
        <taxon>Mucoromycotina</taxon>
        <taxon>Mucoromycetes</taxon>
        <taxon>Mucorales</taxon>
        <taxon>Cunninghamellaceae</taxon>
        <taxon>Hesseltinella</taxon>
    </lineage>
</organism>
<dbReference type="OrthoDB" id="372421at2759"/>
<protein>
    <recommendedName>
        <fullName evidence="4">Rrp44-like cold shock domain-containing protein</fullName>
    </recommendedName>
</protein>
<feature type="transmembrane region" description="Helical" evidence="1">
    <location>
        <begin position="134"/>
        <end position="155"/>
    </location>
</feature>
<accession>A0A1X2GTG6</accession>
<keyword evidence="1" id="KW-0472">Membrane</keyword>
<keyword evidence="1" id="KW-0812">Transmembrane</keyword>
<evidence type="ECO:0000256" key="1">
    <source>
        <dbReference type="SAM" id="Phobius"/>
    </source>
</evidence>
<keyword evidence="1" id="KW-1133">Transmembrane helix</keyword>
<keyword evidence="3" id="KW-1185">Reference proteome</keyword>